<dbReference type="EMBL" id="BMFD01000002">
    <property type="protein sequence ID" value="GGC31160.1"/>
    <property type="molecule type" value="Genomic_DNA"/>
</dbReference>
<protein>
    <recommendedName>
        <fullName evidence="4">LTXXQ motif family protein</fullName>
    </recommendedName>
</protein>
<accession>A0ABQ1M400</accession>
<feature type="chain" id="PRO_5046337266" description="LTXXQ motif family protein" evidence="1">
    <location>
        <begin position="24"/>
        <end position="152"/>
    </location>
</feature>
<comment type="caution">
    <text evidence="2">The sequence shown here is derived from an EMBL/GenBank/DDBJ whole genome shotgun (WGS) entry which is preliminary data.</text>
</comment>
<reference evidence="3" key="1">
    <citation type="journal article" date="2019" name="Int. J. Syst. Evol. Microbiol.">
        <title>The Global Catalogue of Microorganisms (GCM) 10K type strain sequencing project: providing services to taxonomists for standard genome sequencing and annotation.</title>
        <authorList>
            <consortium name="The Broad Institute Genomics Platform"/>
            <consortium name="The Broad Institute Genome Sequencing Center for Infectious Disease"/>
            <person name="Wu L."/>
            <person name="Ma J."/>
        </authorList>
    </citation>
    <scope>NUCLEOTIDE SEQUENCE [LARGE SCALE GENOMIC DNA]</scope>
    <source>
        <strain evidence="3">CGMCC 1.12479</strain>
    </source>
</reference>
<evidence type="ECO:0008006" key="4">
    <source>
        <dbReference type="Google" id="ProtNLM"/>
    </source>
</evidence>
<dbReference type="Proteomes" id="UP000635885">
    <property type="component" value="Unassembled WGS sequence"/>
</dbReference>
<dbReference type="InterPro" id="IPR012899">
    <property type="entry name" value="LTXXQ"/>
</dbReference>
<dbReference type="Pfam" id="PF07813">
    <property type="entry name" value="LTXXQ"/>
    <property type="match status" value="1"/>
</dbReference>
<feature type="signal peptide" evidence="1">
    <location>
        <begin position="1"/>
        <end position="23"/>
    </location>
</feature>
<gene>
    <name evidence="2" type="ORF">GCM10010993_07580</name>
</gene>
<evidence type="ECO:0000256" key="1">
    <source>
        <dbReference type="SAM" id="SignalP"/>
    </source>
</evidence>
<organism evidence="2 3">
    <name type="scientific">Belliella aquatica</name>
    <dbReference type="NCBI Taxonomy" id="1323734"/>
    <lineage>
        <taxon>Bacteria</taxon>
        <taxon>Pseudomonadati</taxon>
        <taxon>Bacteroidota</taxon>
        <taxon>Cytophagia</taxon>
        <taxon>Cytophagales</taxon>
        <taxon>Cyclobacteriaceae</taxon>
        <taxon>Belliella</taxon>
    </lineage>
</organism>
<evidence type="ECO:0000313" key="3">
    <source>
        <dbReference type="Proteomes" id="UP000635885"/>
    </source>
</evidence>
<evidence type="ECO:0000313" key="2">
    <source>
        <dbReference type="EMBL" id="GGC31160.1"/>
    </source>
</evidence>
<dbReference type="Gene3D" id="1.20.120.1490">
    <property type="match status" value="1"/>
</dbReference>
<proteinExistence type="predicted"/>
<keyword evidence="3" id="KW-1185">Reference proteome</keyword>
<keyword evidence="1" id="KW-0732">Signal</keyword>
<sequence length="152" mass="17987">MKMKYNKYILFLILGLLGSTAYAQRDQQGFDREKYESARVAFITNRLDLKTEQAEKFWPIFNKYNEDKEKLMRNMSAINKESDGDVTEAKAKELINKRFTIQKEMLDLDKEFMNKVTSVLSHTQALKLGGANRDFVRRIYRMNQRGDQRDQN</sequence>
<name>A0ABQ1M400_9BACT</name>